<comment type="subcellular location">
    <subcellularLocation>
        <location evidence="1">Membrane</location>
        <topology evidence="1">Multi-pass membrane protein</topology>
    </subcellularLocation>
</comment>
<feature type="transmembrane region" description="Helical" evidence="6">
    <location>
        <begin position="413"/>
        <end position="432"/>
    </location>
</feature>
<evidence type="ECO:0000256" key="4">
    <source>
        <dbReference type="ARBA" id="ARBA00022989"/>
    </source>
</evidence>
<dbReference type="InterPro" id="IPR020846">
    <property type="entry name" value="MFS_dom"/>
</dbReference>
<keyword evidence="5 6" id="KW-0472">Membrane</keyword>
<gene>
    <name evidence="8" type="ORF">BofuT4_P012860.1</name>
</gene>
<reference evidence="9" key="1">
    <citation type="journal article" date="2011" name="PLoS Genet.">
        <title>Genomic analysis of the necrotrophic fungal pathogens Sclerotinia sclerotiorum and Botrytis cinerea.</title>
        <authorList>
            <person name="Amselem J."/>
            <person name="Cuomo C.A."/>
            <person name="van Kan J.A."/>
            <person name="Viaud M."/>
            <person name="Benito E.P."/>
            <person name="Couloux A."/>
            <person name="Coutinho P.M."/>
            <person name="de Vries R.P."/>
            <person name="Dyer P.S."/>
            <person name="Fillinger S."/>
            <person name="Fournier E."/>
            <person name="Gout L."/>
            <person name="Hahn M."/>
            <person name="Kohn L."/>
            <person name="Lapalu N."/>
            <person name="Plummer K.M."/>
            <person name="Pradier J.M."/>
            <person name="Quevillon E."/>
            <person name="Sharon A."/>
            <person name="Simon A."/>
            <person name="ten Have A."/>
            <person name="Tudzynski B."/>
            <person name="Tudzynski P."/>
            <person name="Wincker P."/>
            <person name="Andrew M."/>
            <person name="Anthouard V."/>
            <person name="Beever R.E."/>
            <person name="Beffa R."/>
            <person name="Benoit I."/>
            <person name="Bouzid O."/>
            <person name="Brault B."/>
            <person name="Chen Z."/>
            <person name="Choquer M."/>
            <person name="Collemare J."/>
            <person name="Cotton P."/>
            <person name="Danchin E.G."/>
            <person name="Da Silva C."/>
            <person name="Gautier A."/>
            <person name="Giraud C."/>
            <person name="Giraud T."/>
            <person name="Gonzalez C."/>
            <person name="Grossetete S."/>
            <person name="Guldener U."/>
            <person name="Henrissat B."/>
            <person name="Howlett B.J."/>
            <person name="Kodira C."/>
            <person name="Kretschmer M."/>
            <person name="Lappartient A."/>
            <person name="Leroch M."/>
            <person name="Levis C."/>
            <person name="Mauceli E."/>
            <person name="Neuveglise C."/>
            <person name="Oeser B."/>
            <person name="Pearson M."/>
            <person name="Poulain J."/>
            <person name="Poussereau N."/>
            <person name="Quesneville H."/>
            <person name="Rascle C."/>
            <person name="Schumacher J."/>
            <person name="Segurens B."/>
            <person name="Sexton A."/>
            <person name="Silva E."/>
            <person name="Sirven C."/>
            <person name="Soanes D.M."/>
            <person name="Talbot N.J."/>
            <person name="Templeton M."/>
            <person name="Yandava C."/>
            <person name="Yarden O."/>
            <person name="Zeng Q."/>
            <person name="Rollins J.A."/>
            <person name="Lebrun M.H."/>
            <person name="Dickman M."/>
        </authorList>
    </citation>
    <scope>NUCLEOTIDE SEQUENCE [LARGE SCALE GENOMIC DNA]</scope>
    <source>
        <strain evidence="9">T4</strain>
    </source>
</reference>
<dbReference type="Pfam" id="PF07690">
    <property type="entry name" value="MFS_1"/>
    <property type="match status" value="1"/>
</dbReference>
<name>G2XR09_BOTF4</name>
<dbReference type="PANTHER" id="PTHR43791:SF92">
    <property type="entry name" value="AGL026WP"/>
    <property type="match status" value="1"/>
</dbReference>
<feature type="transmembrane region" description="Helical" evidence="6">
    <location>
        <begin position="504"/>
        <end position="521"/>
    </location>
</feature>
<organism evidence="8 9">
    <name type="scientific">Botryotinia fuckeliana (strain T4)</name>
    <name type="common">Noble rot fungus</name>
    <name type="synonym">Botrytis cinerea</name>
    <dbReference type="NCBI Taxonomy" id="999810"/>
    <lineage>
        <taxon>Eukaryota</taxon>
        <taxon>Fungi</taxon>
        <taxon>Dikarya</taxon>
        <taxon>Ascomycota</taxon>
        <taxon>Pezizomycotina</taxon>
        <taxon>Leotiomycetes</taxon>
        <taxon>Helotiales</taxon>
        <taxon>Sclerotiniaceae</taxon>
        <taxon>Botrytis</taxon>
    </lineage>
</organism>
<feature type="transmembrane region" description="Helical" evidence="6">
    <location>
        <begin position="471"/>
        <end position="492"/>
    </location>
</feature>
<feature type="transmembrane region" description="Helical" evidence="6">
    <location>
        <begin position="212"/>
        <end position="231"/>
    </location>
</feature>
<feature type="transmembrane region" description="Helical" evidence="6">
    <location>
        <begin position="243"/>
        <end position="262"/>
    </location>
</feature>
<feature type="transmembrane region" description="Helical" evidence="6">
    <location>
        <begin position="533"/>
        <end position="554"/>
    </location>
</feature>
<feature type="domain" description="Major facilitator superfamily (MFS) profile" evidence="7">
    <location>
        <begin position="146"/>
        <end position="565"/>
    </location>
</feature>
<dbReference type="Proteomes" id="UP000008177">
    <property type="component" value="Unplaced contigs"/>
</dbReference>
<dbReference type="GO" id="GO:0022857">
    <property type="term" value="F:transmembrane transporter activity"/>
    <property type="evidence" value="ECO:0007669"/>
    <property type="project" value="InterPro"/>
</dbReference>
<evidence type="ECO:0000256" key="2">
    <source>
        <dbReference type="ARBA" id="ARBA00022448"/>
    </source>
</evidence>
<sequence>MLAWLRSWHISLYQIIESFLERDMTVDSLTALSTFALLAMRGNNSREDQRSKISKREFKSDIRRSLRVSYIKNTTITDSSNETMASTVKAQLEYIEDANKDDSTTSAARIDPGLRVLEPPEWIAALSPEERVEIEFKLKRKIDLRLLPMVILMYIMNYLDRNNIAAARLAGMEEDLNLVGDQYQTCVSILFVGYLLMQIPSNLFLNKIGKPAMYLPGAMMIWGVISAATAGTQNFAGLLVCRFFLGFVEAAYFPGCLYYLSCWYTRKELGLRTALLYSGSLISGAFSGLIAAGITGGMDGVHGLLAWRWLFIIEGSVTVVIAATAYFILPNFPRTTAWLTDRERELAVWRLEEDVGMDDWVDSHQQTFKHGLKLAFTDIKTYVLVLILFGIVSAASVTNFFPTVVATLKYNRIQSLLLTAPPYVLALFTSMFNAWHADKTGERFLHVVIPLCFAFVAFILAATTTTLAPRYLAMMLMVPGCYTGFVVALAWISNTLPRPPAKRAVALAFINAVSNASSIYSSYMYPSSAGPRYVVAMSVNCGMIFMAMCSALALRMMLVKLNKKLDRGEAVDGAVNEGTVAAGQRGFRYKV</sequence>
<evidence type="ECO:0000259" key="7">
    <source>
        <dbReference type="PROSITE" id="PS50850"/>
    </source>
</evidence>
<dbReference type="AlphaFoldDB" id="G2XR09"/>
<dbReference type="SUPFAM" id="SSF103473">
    <property type="entry name" value="MFS general substrate transporter"/>
    <property type="match status" value="1"/>
</dbReference>
<feature type="transmembrane region" description="Helical" evidence="6">
    <location>
        <begin position="306"/>
        <end position="329"/>
    </location>
</feature>
<dbReference type="STRING" id="999810.G2XR09"/>
<evidence type="ECO:0000256" key="5">
    <source>
        <dbReference type="ARBA" id="ARBA00023136"/>
    </source>
</evidence>
<dbReference type="Gene3D" id="1.20.1250.20">
    <property type="entry name" value="MFS general substrate transporter like domains"/>
    <property type="match status" value="2"/>
</dbReference>
<evidence type="ECO:0000313" key="8">
    <source>
        <dbReference type="EMBL" id="CCD43177.1"/>
    </source>
</evidence>
<dbReference type="FunFam" id="1.20.1250.20:FF:000057">
    <property type="entry name" value="MFS general substrate transporter"/>
    <property type="match status" value="1"/>
</dbReference>
<dbReference type="InParanoid" id="G2XR09"/>
<feature type="transmembrane region" description="Helical" evidence="6">
    <location>
        <begin position="274"/>
        <end position="294"/>
    </location>
</feature>
<dbReference type="GO" id="GO:0016020">
    <property type="term" value="C:membrane"/>
    <property type="evidence" value="ECO:0007669"/>
    <property type="project" value="UniProtKB-SubCell"/>
</dbReference>
<dbReference type="PROSITE" id="PS50850">
    <property type="entry name" value="MFS"/>
    <property type="match status" value="1"/>
</dbReference>
<dbReference type="FunFam" id="1.20.1250.20:FF:000013">
    <property type="entry name" value="MFS general substrate transporter"/>
    <property type="match status" value="1"/>
</dbReference>
<evidence type="ECO:0000256" key="3">
    <source>
        <dbReference type="ARBA" id="ARBA00022692"/>
    </source>
</evidence>
<dbReference type="eggNOG" id="KOG2533">
    <property type="taxonomic scope" value="Eukaryota"/>
</dbReference>
<dbReference type="OrthoDB" id="2250022at2759"/>
<dbReference type="HOGENOM" id="CLU_001265_0_6_1"/>
<keyword evidence="3 6" id="KW-0812">Transmembrane</keyword>
<keyword evidence="4 6" id="KW-1133">Transmembrane helix</keyword>
<dbReference type="InterPro" id="IPR011701">
    <property type="entry name" value="MFS"/>
</dbReference>
<protein>
    <recommendedName>
        <fullName evidence="7">Major facilitator superfamily (MFS) profile domain-containing protein</fullName>
    </recommendedName>
</protein>
<dbReference type="EMBL" id="FQ790255">
    <property type="protein sequence ID" value="CCD43177.1"/>
    <property type="molecule type" value="Genomic_DNA"/>
</dbReference>
<dbReference type="PANTHER" id="PTHR43791">
    <property type="entry name" value="PERMEASE-RELATED"/>
    <property type="match status" value="1"/>
</dbReference>
<evidence type="ECO:0000256" key="1">
    <source>
        <dbReference type="ARBA" id="ARBA00004141"/>
    </source>
</evidence>
<keyword evidence="2" id="KW-0813">Transport</keyword>
<dbReference type="InterPro" id="IPR036259">
    <property type="entry name" value="MFS_trans_sf"/>
</dbReference>
<feature type="transmembrane region" description="Helical" evidence="6">
    <location>
        <begin position="444"/>
        <end position="465"/>
    </location>
</feature>
<feature type="transmembrane region" description="Helical" evidence="6">
    <location>
        <begin position="182"/>
        <end position="205"/>
    </location>
</feature>
<accession>G2XR09</accession>
<proteinExistence type="predicted"/>
<evidence type="ECO:0000313" key="9">
    <source>
        <dbReference type="Proteomes" id="UP000008177"/>
    </source>
</evidence>
<evidence type="ECO:0000256" key="6">
    <source>
        <dbReference type="SAM" id="Phobius"/>
    </source>
</evidence>
<feature type="transmembrane region" description="Helical" evidence="6">
    <location>
        <begin position="382"/>
        <end position="401"/>
    </location>
</feature>